<dbReference type="Gene3D" id="2.60.40.10">
    <property type="entry name" value="Immunoglobulins"/>
    <property type="match status" value="1"/>
</dbReference>
<keyword evidence="5" id="KW-0132">Cell division</keyword>
<keyword evidence="3" id="KW-0963">Cytoplasm</keyword>
<dbReference type="GO" id="GO:0005516">
    <property type="term" value="F:calmodulin binding"/>
    <property type="evidence" value="ECO:0007669"/>
    <property type="project" value="UniProtKB-KW"/>
</dbReference>
<dbReference type="PROSITE" id="PS50021">
    <property type="entry name" value="CH"/>
    <property type="match status" value="2"/>
</dbReference>
<dbReference type="InterPro" id="IPR036872">
    <property type="entry name" value="CH_dom_sf"/>
</dbReference>
<dbReference type="CDD" id="cd23767">
    <property type="entry name" value="IQCD"/>
    <property type="match status" value="1"/>
</dbReference>
<dbReference type="PROSITE" id="PS50096">
    <property type="entry name" value="IQ"/>
    <property type="match status" value="38"/>
</dbReference>
<dbReference type="GO" id="GO:0005634">
    <property type="term" value="C:nucleus"/>
    <property type="evidence" value="ECO:0007669"/>
    <property type="project" value="UniProtKB-SubCell"/>
</dbReference>
<gene>
    <name evidence="14" type="ORF">scyTo_0007102</name>
</gene>
<evidence type="ECO:0000259" key="13">
    <source>
        <dbReference type="PROSITE" id="PS50021"/>
    </source>
</evidence>
<reference evidence="14 15" key="1">
    <citation type="journal article" date="2018" name="Nat. Ecol. Evol.">
        <title>Shark genomes provide insights into elasmobranch evolution and the origin of vertebrates.</title>
        <authorList>
            <person name="Hara Y"/>
            <person name="Yamaguchi K"/>
            <person name="Onimaru K"/>
            <person name="Kadota M"/>
            <person name="Koyanagi M"/>
            <person name="Keeley SD"/>
            <person name="Tatsumi K"/>
            <person name="Tanaka K"/>
            <person name="Motone F"/>
            <person name="Kageyama Y"/>
            <person name="Nozu R"/>
            <person name="Adachi N"/>
            <person name="Nishimura O"/>
            <person name="Nakagawa R"/>
            <person name="Tanegashima C"/>
            <person name="Kiyatake I"/>
            <person name="Matsumoto R"/>
            <person name="Murakumo K"/>
            <person name="Nishida K"/>
            <person name="Terakita A"/>
            <person name="Kuratani S"/>
            <person name="Sato K"/>
            <person name="Hyodo S Kuraku.S."/>
        </authorList>
    </citation>
    <scope>NUCLEOTIDE SEQUENCE [LARGE SCALE GENOMIC DNA]</scope>
</reference>
<evidence type="ECO:0000256" key="5">
    <source>
        <dbReference type="ARBA" id="ARBA00022618"/>
    </source>
</evidence>
<dbReference type="InterPro" id="IPR001715">
    <property type="entry name" value="CH_dom"/>
</dbReference>
<dbReference type="Pfam" id="PF00307">
    <property type="entry name" value="CH"/>
    <property type="match status" value="1"/>
</dbReference>
<dbReference type="SMART" id="SM00015">
    <property type="entry name" value="IQ"/>
    <property type="match status" value="64"/>
</dbReference>
<dbReference type="GO" id="GO:0051295">
    <property type="term" value="P:establishment of meiotic spindle localization"/>
    <property type="evidence" value="ECO:0007669"/>
    <property type="project" value="TreeGrafter"/>
</dbReference>
<name>A0A401NLI1_SCYTO</name>
<dbReference type="SUPFAM" id="SSF47576">
    <property type="entry name" value="Calponin-homology domain, CH-domain"/>
    <property type="match status" value="1"/>
</dbReference>
<dbReference type="FunFam" id="1.20.5.190:FF:000008">
    <property type="entry name" value="Abnormal spindle-like microcephaly-associated protein homolog"/>
    <property type="match status" value="5"/>
</dbReference>
<keyword evidence="15" id="KW-1185">Reference proteome</keyword>
<comment type="subcellular location">
    <subcellularLocation>
        <location evidence="2">Cytoplasm</location>
    </subcellularLocation>
    <subcellularLocation>
        <location evidence="1">Nucleus</location>
    </subcellularLocation>
</comment>
<dbReference type="STRING" id="75743.A0A401NLI1"/>
<dbReference type="SUPFAM" id="SSF52540">
    <property type="entry name" value="P-loop containing nucleoside triphosphate hydrolases"/>
    <property type="match status" value="15"/>
</dbReference>
<dbReference type="CDD" id="cd21224">
    <property type="entry name" value="CH_ASPM_rpt2"/>
    <property type="match status" value="1"/>
</dbReference>
<keyword evidence="11" id="KW-0131">Cell cycle</keyword>
<dbReference type="Proteomes" id="UP000288216">
    <property type="component" value="Unassembled WGS sequence"/>
</dbReference>
<dbReference type="EMBL" id="BFAA01002512">
    <property type="protein sequence ID" value="GCB61743.1"/>
    <property type="molecule type" value="Genomic_DNA"/>
</dbReference>
<dbReference type="InterPro" id="IPR000048">
    <property type="entry name" value="IQ_motif_EF-hand-BS"/>
</dbReference>
<evidence type="ECO:0000256" key="10">
    <source>
        <dbReference type="ARBA" id="ARBA00023242"/>
    </source>
</evidence>
<dbReference type="InterPro" id="IPR027417">
    <property type="entry name" value="P-loop_NTPase"/>
</dbReference>
<accession>A0A401NLI1</accession>
<dbReference type="Pfam" id="PF15780">
    <property type="entry name" value="ASH"/>
    <property type="match status" value="1"/>
</dbReference>
<feature type="domain" description="Calponin-homology (CH)" evidence="13">
    <location>
        <begin position="840"/>
        <end position="976"/>
    </location>
</feature>
<dbReference type="CDD" id="cd21223">
    <property type="entry name" value="CH_ASPM_rpt1"/>
    <property type="match status" value="1"/>
</dbReference>
<dbReference type="OMA" id="QSHWRAT"/>
<dbReference type="InterPro" id="IPR051185">
    <property type="entry name" value="ASPM"/>
</dbReference>
<dbReference type="GO" id="GO:0000278">
    <property type="term" value="P:mitotic cell cycle"/>
    <property type="evidence" value="ECO:0007669"/>
    <property type="project" value="TreeGrafter"/>
</dbReference>
<evidence type="ECO:0000256" key="2">
    <source>
        <dbReference type="ARBA" id="ARBA00004496"/>
    </source>
</evidence>
<proteinExistence type="predicted"/>
<dbReference type="OrthoDB" id="2148418at2759"/>
<dbReference type="Pfam" id="PF00612">
    <property type="entry name" value="IQ"/>
    <property type="match status" value="38"/>
</dbReference>
<feature type="domain" description="Calponin-homology (CH)" evidence="13">
    <location>
        <begin position="1029"/>
        <end position="1183"/>
    </location>
</feature>
<dbReference type="PANTHER" id="PTHR22706">
    <property type="entry name" value="ASSEMBLY FACTOR FOR SPINDLE MICROTUBULES"/>
    <property type="match status" value="1"/>
</dbReference>
<dbReference type="Gene3D" id="1.20.5.190">
    <property type="match status" value="31"/>
</dbReference>
<organism evidence="14 15">
    <name type="scientific">Scyliorhinus torazame</name>
    <name type="common">Cloudy catshark</name>
    <name type="synonym">Catulus torazame</name>
    <dbReference type="NCBI Taxonomy" id="75743"/>
    <lineage>
        <taxon>Eukaryota</taxon>
        <taxon>Metazoa</taxon>
        <taxon>Chordata</taxon>
        <taxon>Craniata</taxon>
        <taxon>Vertebrata</taxon>
        <taxon>Chondrichthyes</taxon>
        <taxon>Elasmobranchii</taxon>
        <taxon>Galeomorphii</taxon>
        <taxon>Galeoidea</taxon>
        <taxon>Carcharhiniformes</taxon>
        <taxon>Scyliorhinidae</taxon>
        <taxon>Scyliorhinus</taxon>
    </lineage>
</organism>
<dbReference type="FunFam" id="1.10.418.10:FF:000051">
    <property type="entry name" value="Abnormal spindle-like microcephaly-associated protein homolog"/>
    <property type="match status" value="1"/>
</dbReference>
<protein>
    <recommendedName>
        <fullName evidence="13">Calponin-homology (CH) domain-containing protein</fullName>
    </recommendedName>
</protein>
<dbReference type="FunFam" id="1.20.5.190:FF:000009">
    <property type="entry name" value="Abnormal spindle-like microcephaly-associated protein homolog"/>
    <property type="match status" value="1"/>
</dbReference>
<dbReference type="Gene3D" id="1.10.418.10">
    <property type="entry name" value="Calponin-like domain"/>
    <property type="match status" value="2"/>
</dbReference>
<keyword evidence="7" id="KW-0498">Mitosis</keyword>
<evidence type="ECO:0000256" key="1">
    <source>
        <dbReference type="ARBA" id="ARBA00004123"/>
    </source>
</evidence>
<keyword evidence="10" id="KW-0539">Nucleus</keyword>
<evidence type="ECO:0000256" key="7">
    <source>
        <dbReference type="ARBA" id="ARBA00022776"/>
    </source>
</evidence>
<evidence type="ECO:0000256" key="8">
    <source>
        <dbReference type="ARBA" id="ARBA00022860"/>
    </source>
</evidence>
<dbReference type="PANTHER" id="PTHR22706:SF1">
    <property type="entry name" value="ASSEMBLY FACTOR FOR SPINDLE MICROTUBULES"/>
    <property type="match status" value="1"/>
</dbReference>
<feature type="region of interest" description="Disordered" evidence="12">
    <location>
        <begin position="419"/>
        <end position="439"/>
    </location>
</feature>
<sequence>MEVGSAPRPQHGIAAAGGGEGEDVPVLILTHFTRTPFVCFNTVRTGCSKTKALAIENPESVPVLVMIDKFPSSKGFAVSEREFLVEPAEKYYLSITWTPVDAGRVRETVTFNVGCVKVLGILLGQAEDPPKKKRSLWESIKRKKTSEGSALLKPKSSASIASKTIIISQKVEPRSPLKSCENVSPVGDRVLPLYNPSECDGQKIMQLSPILSPSQKKQELENCTPLSLKCYTTYSVLETNRISLQIEGRLDCDKKPDEPVIAETFLEPELNLVCQPVKEFSIKTPQNFPCISASHTPLNVRRILSPDSFVDDSYIPDIDCEPVVQSSVLSPDQFLKDTWQTMNQPLSSLSHLQALETASDKNVLQSGLSSKLEKSNEQLGFVAILGSPRPAQGTPAVINVDVLEPAKSRLTFLVKSKASNYHQSAGPRRQKTHQSTGQAKQLPVYTITGAKSKSVGPCELERNVKLSRQQVLEVKASFSSQSVPAAHTEAESRNPSFVNRQPFPSRKRKSSEFLSTDVHEKDIYILKRKSVHLEQSCKKSSVGKNYASCRGGKQLRKRKSVSHVKSSTTAQVKPGKCIPGVAQLQFAFRKLTKTVIPRHPMPFAAKNMFYDEHWKEKQERGFTWWLNFILTPDEFTVDTESSRVNTATLFMGSETQHHKVSVPAAPTNEEMSLRAYTAKCRLNRLRRAACRLFTSEGMVTVIQKLEVAIEAKHLVVRKDRYLWKDIGERQKILKWLLSYNPLWLRIGLECVFGELIPLESNSDVIGLARFILNRLLWNSDITAAYRHPTVPHLYRDEHKEVLAQFTLKKFLLLVWFLDCAKQSRLIDHDPCLFCKDAEFKTSKDLLLAFSRNFLSGEGDICRHLGYFGLTVGHFQTLLHEFNFAITNIAVDLRCGIRLVRAVELLTRNWKLSKQLRTPAISRLQKLHNVDVALSVLKTRGVDLKDEKGNLIDSRDIVDGHREKTLALLWRIIFAFQVEILLNEDQLQEEIEFLQNTLCTRHKLEALRSISVLSHPPKDQDLNIIPERYSSRIKLLMNWVNAVCGYYDVKVENFTVAFSDGRVLCYLIHHYHPGLLAADNICLRTMQTVECSQHGTLAIDTSTSDSDGSSIEVIPTNLSNDASSSARLCEELLENEKKNFNLVTTAVAALGGIPAMIRHIDMSNTIPEEKVVITYVSFLCARLLDLRKEARSARVIQAAWRKYKLNCELQLLQVKDHAASVIQAAARRFLHQQHFKKKINAAIIIQTLWRGHVARMKAKALMVIKMQEVQSEAATLIQTYWRGYTARRQLLRTQHYCILIQSHIRMKIAVTAYKRTVWATLVLQRHFRAHLLALAERRNYLQLKQSAVIIQSAFRRWKACKLQKQIKASIILQKYIRGFLCRLQYKRFQRSISLIQRYAKGYRIRTEISKRKKAAVTLQKHIKAYVTAKREHVSYQRLKWAAVVLQAAYRGSRSAYRGFQARRQFWILRSVVKIQSAFRAYTARKSFMQVKNATIKIQASVKMTQVRKYYRSLKKATTYVQRHYRANKLCLEKRKDYLKKREACIRLQSAVRLYFMQKQLHLWTQAAVKIQSMFRMHRLRRQYLRIHFAVVIIQRGFRAYRERVYQRQNFLRIKEAVISLQAAYKGYSVRKMIKLQHKTATKIQAVFRGHASRVKYLAMQKAVIAIQRWYRSCKVGRLERLKYLKIRTAAIILQAVVRGLVAREKLKMQHKAAVTIQTAFRRFRAQHQFEMLKDTALTVQHRFKAKLMGRKERQIYLKMRESAMTLQAAYKGMMARKEYSRKLQACIMIQSYFRMHKIRSKFQTTKQAALTIQDRFRAHVQRKHQCQKYQNIRTATIVLQAAFRAMKIRKKLKEIHKAATIIQAAAKSFMVRKHYTALRAASVLMQKRFRASVLSRKERGIYLSICRAALVIQAAYRGMKVRQEIQCKHKAATVIQAAFRMHRFCLPYQALRLAATIIQTHYRAYLQMKTDRENYMKIRNYVLHIQAAYRGMNVRKHLRSMNESAVLIQSYYRMYKQRQCYKRLCWAATAIQRRYRACTMRDTCVKQYNGVKKATIHIQSVFRGMKTRQELWKIGQAAIIIQRRFRAYRDRETYLNLKTAAATIQQRYRALLLTRIQQLKYSSVRNAAVTIQAAFRGMKVRQEIQCKNKAATVIQAAFRMHRFCLPYQALRLAATIIQTHYRAYLQMKTDRENYMKIRNNVLRIQAAYRGMIVRKHLSMNESAVSIQSYYRMYKQRQCYKRLCWAATAVQRRYRACKMRDTCVKQYNGVKKATIHIQAVFRGMKTRQELWKIGQAAVIIQRRFRAYSDRKTYLNLKTAAAIIQQRYRALLLTRIQQQKYSSVRNAAVSIQAAFRGMKVRQEIRCKHKAATVIQAAFRMHRVCVPYQALRLVATIIQTRYRAYLQMRTERENYIKIRNNILHVQAAYRGMVVRKHLRSMHESATMIQCYYRMYKQRQRYKKLCWAATAVQRRYRACKMRDTCVKQYNKLKKATVSFQAFYRGKKGRNLAKRIQAVRRIKSFLQMCITRKLFLIQKSAVIMLQTAFRGYRARIRYRAMRFAAISIQSWYRACKLGRSQLVQYQSMRHAAVTIQAAYRGMVGRHWFKQKRAAVKVQSILRMIPRRRTFLRMKCAAIVVQSHYRALKAQKLYTKYKISTVVLQRHYRSYLLMKQQRSSYLTLRRIAISLQARMRGVIAQRSYKTLFRSTLKIQACYRRKKQRKIFLLNKKAACVIQQHYRAYCQRKIEQEKYFQMKHAAVIIQNAFRRQQVRQLAKKVRAAQKIQAWFKSQFVRRQYKSILNSVIFIKQRLRGKRERSRFLKVRAATILIQQSWRMTVAKRQLQHENLRKMMAAFKIQAFWKGFKTRKQLTRKHEAACQIQLAYRSYNQRKKFLEQRMAAMVIQRSYRTWQLAKTENMKYKKIREATILLQSRCRRWLVRKKLIEQTLAQKKLRFTAAVYHHLCALKIQRMYRQYRVLKRAKEEINSVICIQRWFRTCLQRSRYLDDRRKIIVVQRTMRVWLMRRYRAAVVIQKNTRRFLYKTRKQRVHVGITKIQALWKGYCLRKKNNYHQIITIRRRIERANQNSTEEQKLCNRTAVALDYILKFKHFPHILAALQHLEVATRLSPICCENLARSGATPIILILIKSCNRSVPSMDVIKCAVQVLLNLSKYQKTSAVVYEVDNSINMLLDLLHMYRGKSGDKTSDKCGSIFTKVCCLLALLSKDSQRALEVRNLPRVADRIRNLYELTVRKHKMDIDRISAKLRMSAPRNGVSYIPATPVRTRLVSKLKPDWVLRRDNMKEIVDPLKAIQLVVDTLGIST</sequence>
<keyword evidence="9" id="KW-0175">Coiled coil</keyword>
<dbReference type="GO" id="GO:0007051">
    <property type="term" value="P:spindle organization"/>
    <property type="evidence" value="ECO:0007669"/>
    <property type="project" value="TreeGrafter"/>
</dbReference>
<evidence type="ECO:0000256" key="12">
    <source>
        <dbReference type="SAM" id="MobiDB-lite"/>
    </source>
</evidence>
<keyword evidence="4" id="KW-0597">Phosphoprotein</keyword>
<evidence type="ECO:0000256" key="4">
    <source>
        <dbReference type="ARBA" id="ARBA00022553"/>
    </source>
</evidence>
<evidence type="ECO:0000313" key="14">
    <source>
        <dbReference type="EMBL" id="GCB61743.1"/>
    </source>
</evidence>
<dbReference type="InterPro" id="IPR013783">
    <property type="entry name" value="Ig-like_fold"/>
</dbReference>
<dbReference type="GO" id="GO:0005737">
    <property type="term" value="C:cytoplasm"/>
    <property type="evidence" value="ECO:0007669"/>
    <property type="project" value="UniProtKB-SubCell"/>
</dbReference>
<evidence type="ECO:0000256" key="9">
    <source>
        <dbReference type="ARBA" id="ARBA00023054"/>
    </source>
</evidence>
<dbReference type="GO" id="GO:0051301">
    <property type="term" value="P:cell division"/>
    <property type="evidence" value="ECO:0007669"/>
    <property type="project" value="UniProtKB-KW"/>
</dbReference>
<dbReference type="GO" id="GO:0000922">
    <property type="term" value="C:spindle pole"/>
    <property type="evidence" value="ECO:0007669"/>
    <property type="project" value="TreeGrafter"/>
</dbReference>
<evidence type="ECO:0000256" key="11">
    <source>
        <dbReference type="ARBA" id="ARBA00023306"/>
    </source>
</evidence>
<feature type="region of interest" description="Disordered" evidence="12">
    <location>
        <begin position="483"/>
        <end position="512"/>
    </location>
</feature>
<keyword evidence="6" id="KW-0677">Repeat</keyword>
<keyword evidence="8" id="KW-0112">Calmodulin-binding</keyword>
<evidence type="ECO:0000256" key="6">
    <source>
        <dbReference type="ARBA" id="ARBA00022737"/>
    </source>
</evidence>
<evidence type="ECO:0000256" key="3">
    <source>
        <dbReference type="ARBA" id="ARBA00022490"/>
    </source>
</evidence>
<dbReference type="InterPro" id="IPR031549">
    <property type="entry name" value="ASH"/>
</dbReference>
<dbReference type="SMART" id="SM00033">
    <property type="entry name" value="CH"/>
    <property type="match status" value="2"/>
</dbReference>
<evidence type="ECO:0000313" key="15">
    <source>
        <dbReference type="Proteomes" id="UP000288216"/>
    </source>
</evidence>
<comment type="caution">
    <text evidence="14">The sequence shown here is derived from an EMBL/GenBank/DDBJ whole genome shotgun (WGS) entry which is preliminary data.</text>
</comment>